<dbReference type="OMA" id="CWVEYIK"/>
<sequence>MECQNLEDRRLAALCKSLDKLWSEDDVIHVKESISEGRLESVICSLLELGLFSFSFKSEAEKQKVLDSGPWSLSSNLLVLQQCDPDTPEMCYEFTHYPFWVHLYGLPFRRVSNEIVRETASKLAEVIDVKLETKGNSNYKVGKARVVLNLANPLKTGIIINLGKKNLWIEFKYERLPLYCYSCSKIRHYAMACKEIS</sequence>
<dbReference type="InterPro" id="IPR040256">
    <property type="entry name" value="At4g02000-like"/>
</dbReference>
<reference evidence="2" key="2">
    <citation type="journal article" date="2014" name="Nature">
        <title>The genome of Eucalyptus grandis.</title>
        <authorList>
            <person name="Myburg A.A."/>
            <person name="Grattapaglia D."/>
            <person name="Tuskan G.A."/>
            <person name="Hellsten U."/>
            <person name="Hayes R.D."/>
            <person name="Grimwood J."/>
            <person name="Jenkins J."/>
            <person name="Lindquist E."/>
            <person name="Tice H."/>
            <person name="Bauer D."/>
            <person name="Goodstein D.M."/>
            <person name="Dubchak I."/>
            <person name="Poliakov A."/>
            <person name="Mizrachi E."/>
            <person name="Kullan A.R."/>
            <person name="Hussey S.G."/>
            <person name="Pinard D."/>
            <person name="van der Merwe K."/>
            <person name="Singh P."/>
            <person name="van Jaarsveld I."/>
            <person name="Silva-Junior O.B."/>
            <person name="Togawa R.C."/>
            <person name="Pappas M.R."/>
            <person name="Faria D.A."/>
            <person name="Sansaloni C.P."/>
            <person name="Petroli C.D."/>
            <person name="Yang X."/>
            <person name="Ranjan P."/>
            <person name="Tschaplinski T.J."/>
            <person name="Ye C.Y."/>
            <person name="Li T."/>
            <person name="Sterck L."/>
            <person name="Vanneste K."/>
            <person name="Murat F."/>
            <person name="Soler M."/>
            <person name="Clemente H.S."/>
            <person name="Saidi N."/>
            <person name="Cassan-Wang H."/>
            <person name="Dunand C."/>
            <person name="Hefer C.A."/>
            <person name="Bornberg-Bauer E."/>
            <person name="Kersting A.R."/>
            <person name="Vining K."/>
            <person name="Amarasinghe V."/>
            <person name="Ranik M."/>
            <person name="Naithani S."/>
            <person name="Elser J."/>
            <person name="Boyd A.E."/>
            <person name="Liston A."/>
            <person name="Spatafora J.W."/>
            <person name="Dharmwardhana P."/>
            <person name="Raja R."/>
            <person name="Sullivan C."/>
            <person name="Romanel E."/>
            <person name="Alves-Ferreira M."/>
            <person name="Kulheim C."/>
            <person name="Foley W."/>
            <person name="Carocha V."/>
            <person name="Paiva J."/>
            <person name="Kudrna D."/>
            <person name="Brommonschenkel S.H."/>
            <person name="Pasquali G."/>
            <person name="Byrne M."/>
            <person name="Rigault P."/>
            <person name="Tibbits J."/>
            <person name="Spokevicius A."/>
            <person name="Jones R.C."/>
            <person name="Steane D.A."/>
            <person name="Vaillancourt R.E."/>
            <person name="Potts B.M."/>
            <person name="Joubert F."/>
            <person name="Barry K."/>
            <person name="Pappas G.J."/>
            <person name="Strauss S.H."/>
            <person name="Jaiswal P."/>
            <person name="Grima-Pettenati J."/>
            <person name="Salse J."/>
            <person name="Van de Peer Y."/>
            <person name="Rokhsar D.S."/>
            <person name="Schmutz J."/>
        </authorList>
    </citation>
    <scope>NUCLEOTIDE SEQUENCE</scope>
    <source>
        <tissue evidence="2">Leaf extractions</tissue>
    </source>
</reference>
<dbReference type="Pfam" id="PF14392">
    <property type="entry name" value="zf-CCHC_4"/>
    <property type="match status" value="1"/>
</dbReference>
<name>A0A058ZTQ8_EUCGR</name>
<dbReference type="Proteomes" id="UP000030711">
    <property type="component" value="Unassembled WGS sequence"/>
</dbReference>
<keyword evidence="4" id="KW-1185">Reference proteome</keyword>
<dbReference type="PANTHER" id="PTHR31286">
    <property type="entry name" value="GLYCINE-RICH CELL WALL STRUCTURAL PROTEIN 1.8-LIKE"/>
    <property type="match status" value="1"/>
</dbReference>
<dbReference type="Gramene" id="KCW44405">
    <property type="protein sequence ID" value="KCW44405"/>
    <property type="gene ID" value="EUGRSUZ_L02110"/>
</dbReference>
<feature type="domain" description="Zinc knuckle CX2CX4HX4C" evidence="1">
    <location>
        <begin position="162"/>
        <end position="194"/>
    </location>
</feature>
<dbReference type="AlphaFoldDB" id="A0A058ZTQ8"/>
<dbReference type="InParanoid" id="A0A058ZTQ8"/>
<organism evidence="3">
    <name type="scientific">Eucalyptus grandis</name>
    <name type="common">Flooded gum</name>
    <dbReference type="NCBI Taxonomy" id="71139"/>
    <lineage>
        <taxon>Eukaryota</taxon>
        <taxon>Viridiplantae</taxon>
        <taxon>Streptophyta</taxon>
        <taxon>Embryophyta</taxon>
        <taxon>Tracheophyta</taxon>
        <taxon>Spermatophyta</taxon>
        <taxon>Magnoliopsida</taxon>
        <taxon>eudicotyledons</taxon>
        <taxon>Gunneridae</taxon>
        <taxon>Pentapetalae</taxon>
        <taxon>rosids</taxon>
        <taxon>malvids</taxon>
        <taxon>Myrtales</taxon>
        <taxon>Myrtaceae</taxon>
        <taxon>Myrtoideae</taxon>
        <taxon>Eucalypteae</taxon>
        <taxon>Eucalyptus</taxon>
    </lineage>
</organism>
<evidence type="ECO:0000313" key="2">
    <source>
        <dbReference type="EMBL" id="KAK2632022.1"/>
    </source>
</evidence>
<proteinExistence type="predicted"/>
<dbReference type="PANTHER" id="PTHR31286:SF99">
    <property type="entry name" value="DUF4283 DOMAIN-CONTAINING PROTEIN"/>
    <property type="match status" value="1"/>
</dbReference>
<dbReference type="STRING" id="71139.A0A058ZTQ8"/>
<evidence type="ECO:0000313" key="3">
    <source>
        <dbReference type="EMBL" id="KCW44405.1"/>
    </source>
</evidence>
<evidence type="ECO:0000259" key="1">
    <source>
        <dbReference type="Pfam" id="PF14392"/>
    </source>
</evidence>
<gene>
    <name evidence="3" type="ORF">EUGRSUZ_L02110</name>
</gene>
<reference evidence="2" key="3">
    <citation type="submission" date="2023-04" db="EMBL/GenBank/DDBJ databases">
        <title>WGS assembly of Eucalyptus grandis.</title>
        <authorList>
            <person name="Myburg A."/>
            <person name="Grattapaglia D."/>
            <person name="Tuskan G."/>
            <person name="Hellsten U."/>
            <person name="Hayes R."/>
            <person name="Grimwood J."/>
            <person name="Jenkins J."/>
            <person name="Lindquist E."/>
            <person name="Tice H."/>
            <person name="Bauer D."/>
            <person name="Goodstein D."/>
            <person name="Dubchak I."/>
            <person name="Poliakov A."/>
            <person name="Mizrachi E."/>
            <person name="Kullan A."/>
            <person name="Hussey S."/>
            <person name="Pinard D."/>
            <person name="Van D."/>
            <person name="Singh P."/>
            <person name="Van J."/>
            <person name="Silva-Junior O."/>
            <person name="Togawa R."/>
            <person name="Pappas M."/>
            <person name="Faria D."/>
            <person name="Sansaloni C."/>
            <person name="Petroli C."/>
            <person name="Yang X."/>
            <person name="Ranjan P."/>
            <person name="Tschaplinski T."/>
            <person name="Ye C."/>
            <person name="Li T."/>
            <person name="Sterck L."/>
            <person name="Vanneste K."/>
            <person name="Murat F."/>
            <person name="Soler M."/>
            <person name="Clemente H."/>
            <person name="Saidi N."/>
            <person name="Cassan-Wang H."/>
            <person name="Dunand C."/>
            <person name="Hefer C."/>
            <person name="Bornberg-Bauer E."/>
            <person name="Kersting A."/>
            <person name="Vining K."/>
            <person name="Amarasinghe V."/>
            <person name="Ranik M."/>
            <person name="Naithani S."/>
            <person name="Elser J."/>
            <person name="Boyd A."/>
            <person name="Liston A."/>
            <person name="Spatafora J."/>
            <person name="Dharmwardhana P."/>
            <person name="Raja R."/>
            <person name="Sullivan C."/>
            <person name="Romanel E."/>
            <person name="Alves-Ferreira M."/>
            <person name="Kulheim C."/>
            <person name="Foley W."/>
            <person name="Carocha V."/>
            <person name="Paiva J."/>
            <person name="Kudrna D."/>
            <person name="Brommonschenkel S."/>
            <person name="Pasquali G."/>
            <person name="Byrne M."/>
            <person name="Rigault P."/>
            <person name="Tibbits J."/>
            <person name="Spokevicius A."/>
            <person name="Jones R."/>
            <person name="Steane D."/>
            <person name="Vaillancourt R."/>
            <person name="Potts B."/>
            <person name="Joubert F."/>
            <person name="Barry K."/>
            <person name="Pappas G."/>
            <person name="Strauss S."/>
            <person name="Jaiswal P."/>
            <person name="Grima-Pettenati J."/>
            <person name="Salse J."/>
            <person name="Van D."/>
            <person name="Rokhsar D."/>
            <person name="Schmutz J."/>
        </authorList>
    </citation>
    <scope>NUCLEOTIDE SEQUENCE</scope>
    <source>
        <tissue evidence="2">Leaf extractions</tissue>
    </source>
</reference>
<reference evidence="2" key="4">
    <citation type="submission" date="2023-07" db="EMBL/GenBank/DDBJ databases">
        <authorList>
            <person name="Myburg A.A."/>
            <person name="Grattapaglia D."/>
            <person name="Tuskan G.A."/>
            <person name="Hellsten U."/>
            <person name="Hayes R.D."/>
            <person name="Grimwood J."/>
            <person name="Jenkins J."/>
            <person name="Lindquist E."/>
            <person name="Tice H."/>
            <person name="Bauer D."/>
            <person name="Goodstein D.M."/>
            <person name="Dubchak I."/>
            <person name="Poliakov A."/>
            <person name="Mizrachi E."/>
            <person name="Kullan A.R."/>
            <person name="Hussey S.G."/>
            <person name="Pinard D."/>
            <person name="Van D.M."/>
            <person name="Singh P."/>
            <person name="Van J.I."/>
            <person name="Silva-Junior O.B."/>
            <person name="Togawa R.C."/>
            <person name="Pappas M.R."/>
            <person name="Faria D.A."/>
            <person name="Sansaloni C.P."/>
            <person name="Petroli C.D."/>
            <person name="Yang X."/>
            <person name="Ranjan P."/>
            <person name="Tschaplinski T.J."/>
            <person name="Ye C.Y."/>
            <person name="Li T."/>
            <person name="Sterck L."/>
            <person name="Vanneste K."/>
            <person name="Murat F."/>
            <person name="Soler M."/>
            <person name="Clemente H.S."/>
            <person name="Saidi N."/>
            <person name="Cassan-Wang H."/>
            <person name="Dunand C."/>
            <person name="Hefer C.A."/>
            <person name="Bornberg-Bauer E."/>
            <person name="Kersting A.R."/>
            <person name="Vining K."/>
            <person name="Amarasinghe V."/>
            <person name="Ranik M."/>
            <person name="Naithani S."/>
            <person name="Elser J."/>
            <person name="Boyd A.E."/>
            <person name="Liston A."/>
            <person name="Spatafora J.W."/>
            <person name="Dharmwardhana P."/>
            <person name="Raja R."/>
            <person name="Sullivan C."/>
            <person name="Romanel E."/>
            <person name="Alves-Ferreira M."/>
            <person name="Kulheim C."/>
            <person name="Foley W."/>
            <person name="Carocha V."/>
            <person name="Paiva J."/>
            <person name="Kudrna D."/>
            <person name="Brommonschenkel S.H."/>
            <person name="Pasquali G."/>
            <person name="Byrne M."/>
            <person name="Rigault P."/>
            <person name="Tibbits J."/>
            <person name="Spokevicius A."/>
            <person name="Jones R.C."/>
            <person name="Steane D.A."/>
            <person name="Vaillancourt R.E."/>
            <person name="Potts B.M."/>
            <person name="Joubert F."/>
            <person name="Barry K."/>
            <person name="Pappas G.J."/>
            <person name="Strauss S.H."/>
            <person name="Jaiswal P."/>
            <person name="Grima-Pettenati J."/>
            <person name="Salse J."/>
            <person name="Van D.P."/>
            <person name="Rokhsar D.S."/>
            <person name="Schmutz J."/>
        </authorList>
    </citation>
    <scope>NUCLEOTIDE SEQUENCE</scope>
    <source>
        <tissue evidence="2">Leaf extractions</tissue>
    </source>
</reference>
<evidence type="ECO:0000313" key="4">
    <source>
        <dbReference type="Proteomes" id="UP000030711"/>
    </source>
</evidence>
<dbReference type="InterPro" id="IPR025836">
    <property type="entry name" value="Zn_knuckle_CX2CX4HX4C"/>
</dbReference>
<accession>A0A058ZTQ8</accession>
<reference evidence="3" key="1">
    <citation type="submission" date="2013-07" db="EMBL/GenBank/DDBJ databases">
        <title>The genome of Eucalyptus grandis.</title>
        <authorList>
            <person name="Schmutz J."/>
            <person name="Hayes R."/>
            <person name="Myburg A."/>
            <person name="Tuskan G."/>
            <person name="Grattapaglia D."/>
            <person name="Rokhsar D.S."/>
        </authorList>
    </citation>
    <scope>NUCLEOTIDE SEQUENCE</scope>
    <source>
        <tissue evidence="3">Leaf extractions</tissue>
    </source>
</reference>
<protein>
    <recommendedName>
        <fullName evidence="1">Zinc knuckle CX2CX4HX4C domain-containing protein</fullName>
    </recommendedName>
</protein>
<dbReference type="EMBL" id="MU848829">
    <property type="protein sequence ID" value="KAK2632022.1"/>
    <property type="molecule type" value="Genomic_DNA"/>
</dbReference>
<dbReference type="EMBL" id="KK199346">
    <property type="protein sequence ID" value="KCW44405.1"/>
    <property type="molecule type" value="Genomic_DNA"/>
</dbReference>